<dbReference type="CDD" id="cd02440">
    <property type="entry name" value="AdoMet_MTases"/>
    <property type="match status" value="1"/>
</dbReference>
<dbReference type="RefSeq" id="WP_164364448.1">
    <property type="nucleotide sequence ID" value="NZ_CP066776.1"/>
</dbReference>
<feature type="binding site" evidence="7">
    <location>
        <position position="93"/>
    </location>
    <ligand>
        <name>S-adenosyl-L-methionine</name>
        <dbReference type="ChEBI" id="CHEBI:59789"/>
    </ligand>
</feature>
<comment type="pathway">
    <text evidence="7">tRNA modification; N(7)-methylguanine-tRNA biosynthesis.</text>
</comment>
<sequence>MSRIRPLKTSNDRIWIPEDYFARAEIGEIFPDADGRVIEFDMGCGDGGFLVQMAQHHPEHRFLGVERLLGRVRKVSRKLKAANAQNARLLRLESQYALDYLLPESSVDRMHFLFPDPWPKEKHARRRLFSEPFLMAIKRVLKPGGELLFKTDHDDYFELAQEVVKECGDKVGFERLEWPEDAFFYPITDFEQQWLDMGKTIDRMRLRFD</sequence>
<dbReference type="HAMAP" id="MF_01057">
    <property type="entry name" value="tRNA_methyltr_TrmB"/>
    <property type="match status" value="1"/>
</dbReference>
<evidence type="ECO:0000256" key="2">
    <source>
        <dbReference type="ARBA" id="ARBA00003015"/>
    </source>
</evidence>
<organism evidence="8 9">
    <name type="scientific">Sulfuriroseicoccus oceanibius</name>
    <dbReference type="NCBI Taxonomy" id="2707525"/>
    <lineage>
        <taxon>Bacteria</taxon>
        <taxon>Pseudomonadati</taxon>
        <taxon>Verrucomicrobiota</taxon>
        <taxon>Verrucomicrobiia</taxon>
        <taxon>Verrucomicrobiales</taxon>
        <taxon>Verrucomicrobiaceae</taxon>
        <taxon>Sulfuriroseicoccus</taxon>
    </lineage>
</organism>
<dbReference type="UniPathway" id="UPA00989"/>
<comment type="catalytic activity">
    <reaction evidence="1 7">
        <text>guanosine(46) in tRNA + S-adenosyl-L-methionine = N(7)-methylguanosine(46) in tRNA + S-adenosyl-L-homocysteine</text>
        <dbReference type="Rhea" id="RHEA:42708"/>
        <dbReference type="Rhea" id="RHEA-COMP:10188"/>
        <dbReference type="Rhea" id="RHEA-COMP:10189"/>
        <dbReference type="ChEBI" id="CHEBI:57856"/>
        <dbReference type="ChEBI" id="CHEBI:59789"/>
        <dbReference type="ChEBI" id="CHEBI:74269"/>
        <dbReference type="ChEBI" id="CHEBI:74480"/>
        <dbReference type="EC" id="2.1.1.33"/>
    </reaction>
</comment>
<feature type="binding site" evidence="7">
    <location>
        <position position="116"/>
    </location>
    <ligand>
        <name>S-adenosyl-L-methionine</name>
        <dbReference type="ChEBI" id="CHEBI:59789"/>
    </ligand>
</feature>
<protein>
    <recommendedName>
        <fullName evidence="7">tRNA (guanine-N(7)-)-methyltransferase</fullName>
        <ecNumber evidence="7">2.1.1.33</ecNumber>
    </recommendedName>
    <alternativeName>
        <fullName evidence="7">tRNA (guanine(46)-N(7))-methyltransferase</fullName>
    </alternativeName>
    <alternativeName>
        <fullName evidence="7">tRNA(m7G46)-methyltransferase</fullName>
    </alternativeName>
</protein>
<keyword evidence="6 7" id="KW-0819">tRNA processing</keyword>
<keyword evidence="4 7" id="KW-0808">Transferase</keyword>
<evidence type="ECO:0000256" key="1">
    <source>
        <dbReference type="ARBA" id="ARBA00000142"/>
    </source>
</evidence>
<dbReference type="AlphaFoldDB" id="A0A6B3LEF3"/>
<reference evidence="8 9" key="1">
    <citation type="submission" date="2020-12" db="EMBL/GenBank/DDBJ databases">
        <title>Sulforoseuscoccus oceanibium gen. nov., sp. nov., a representative of the phylum Verrucomicrobia with special cytoplasmic membrane, and proposal of Sulforoseuscoccusaceae fam. nov.</title>
        <authorList>
            <person name="Xi F."/>
        </authorList>
    </citation>
    <scope>NUCLEOTIDE SEQUENCE [LARGE SCALE GENOMIC DNA]</scope>
    <source>
        <strain evidence="8 9">T37</strain>
    </source>
</reference>
<evidence type="ECO:0000313" key="8">
    <source>
        <dbReference type="EMBL" id="QQL45790.1"/>
    </source>
</evidence>
<dbReference type="GO" id="GO:0008176">
    <property type="term" value="F:tRNA (guanine(46)-N7)-methyltransferase activity"/>
    <property type="evidence" value="ECO:0007669"/>
    <property type="project" value="UniProtKB-UniRule"/>
</dbReference>
<keyword evidence="5 7" id="KW-0949">S-adenosyl-L-methionine</keyword>
<name>A0A6B3LEF3_9BACT</name>
<dbReference type="InterPro" id="IPR003358">
    <property type="entry name" value="tRNA_(Gua-N-7)_MeTrfase_Trmb"/>
</dbReference>
<dbReference type="KEGG" id="soa:G3M56_004185"/>
<evidence type="ECO:0000256" key="6">
    <source>
        <dbReference type="ARBA" id="ARBA00022694"/>
    </source>
</evidence>
<dbReference type="GO" id="GO:0043527">
    <property type="term" value="C:tRNA methyltransferase complex"/>
    <property type="evidence" value="ECO:0007669"/>
    <property type="project" value="TreeGrafter"/>
</dbReference>
<dbReference type="PANTHER" id="PTHR23417:SF14">
    <property type="entry name" value="PENTACOTRIPEPTIDE-REPEAT REGION OF PRORP DOMAIN-CONTAINING PROTEIN"/>
    <property type="match status" value="1"/>
</dbReference>
<feature type="binding site" evidence="7">
    <location>
        <position position="41"/>
    </location>
    <ligand>
        <name>S-adenosyl-L-methionine</name>
        <dbReference type="ChEBI" id="CHEBI:59789"/>
    </ligand>
</feature>
<dbReference type="EC" id="2.1.1.33" evidence="7"/>
<evidence type="ECO:0000256" key="3">
    <source>
        <dbReference type="ARBA" id="ARBA00022603"/>
    </source>
</evidence>
<feature type="binding site" evidence="7">
    <location>
        <position position="66"/>
    </location>
    <ligand>
        <name>S-adenosyl-L-methionine</name>
        <dbReference type="ChEBI" id="CHEBI:59789"/>
    </ligand>
</feature>
<dbReference type="EMBL" id="CP066776">
    <property type="protein sequence ID" value="QQL45790.1"/>
    <property type="molecule type" value="Genomic_DNA"/>
</dbReference>
<dbReference type="InterPro" id="IPR055361">
    <property type="entry name" value="tRNA_methyltr_TrmB_bact"/>
</dbReference>
<dbReference type="PANTHER" id="PTHR23417">
    <property type="entry name" value="3-DEOXY-D-MANNO-OCTULOSONIC-ACID TRANSFERASE/TRNA GUANINE-N 7 - -METHYLTRANSFERASE"/>
    <property type="match status" value="1"/>
</dbReference>
<proteinExistence type="inferred from homology"/>
<dbReference type="Proteomes" id="UP000475117">
    <property type="component" value="Chromosome"/>
</dbReference>
<dbReference type="SUPFAM" id="SSF53335">
    <property type="entry name" value="S-adenosyl-L-methionine-dependent methyltransferases"/>
    <property type="match status" value="1"/>
</dbReference>
<comment type="similarity">
    <text evidence="7">Belongs to the class I-like SAM-binding methyltransferase superfamily. TrmB family.</text>
</comment>
<feature type="binding site" evidence="7">
    <location>
        <begin position="188"/>
        <end position="191"/>
    </location>
    <ligand>
        <name>substrate</name>
    </ligand>
</feature>
<comment type="caution">
    <text evidence="7">Lacks conserved residue(s) required for the propagation of feature annotation.</text>
</comment>
<dbReference type="PROSITE" id="PS51625">
    <property type="entry name" value="SAM_MT_TRMB"/>
    <property type="match status" value="1"/>
</dbReference>
<dbReference type="InterPro" id="IPR029063">
    <property type="entry name" value="SAM-dependent_MTases_sf"/>
</dbReference>
<keyword evidence="9" id="KW-1185">Reference proteome</keyword>
<keyword evidence="3 7" id="KW-0489">Methyltransferase</keyword>
<feature type="binding site" evidence="7">
    <location>
        <position position="152"/>
    </location>
    <ligand>
        <name>substrate</name>
    </ligand>
</feature>
<accession>A0A6B3LEF3</accession>
<dbReference type="Pfam" id="PF02390">
    <property type="entry name" value="Methyltransf_4"/>
    <property type="match status" value="1"/>
</dbReference>
<evidence type="ECO:0000256" key="7">
    <source>
        <dbReference type="HAMAP-Rule" id="MF_01057"/>
    </source>
</evidence>
<evidence type="ECO:0000313" key="9">
    <source>
        <dbReference type="Proteomes" id="UP000475117"/>
    </source>
</evidence>
<comment type="function">
    <text evidence="2 7">Catalyzes the formation of N(7)-methylguanine at position 46 (m7G46) in tRNA.</text>
</comment>
<evidence type="ECO:0000256" key="4">
    <source>
        <dbReference type="ARBA" id="ARBA00022679"/>
    </source>
</evidence>
<evidence type="ECO:0000256" key="5">
    <source>
        <dbReference type="ARBA" id="ARBA00022691"/>
    </source>
</evidence>
<gene>
    <name evidence="7 8" type="primary">trmB</name>
    <name evidence="8" type="ORF">G3M56_004185</name>
</gene>
<feature type="binding site" evidence="7">
    <location>
        <position position="120"/>
    </location>
    <ligand>
        <name>substrate</name>
    </ligand>
</feature>
<dbReference type="Gene3D" id="3.40.50.150">
    <property type="entry name" value="Vaccinia Virus protein VP39"/>
    <property type="match status" value="1"/>
</dbReference>
<dbReference type="NCBIfam" id="TIGR00091">
    <property type="entry name" value="tRNA (guanosine(46)-N7)-methyltransferase TrmB"/>
    <property type="match status" value="1"/>
</dbReference>